<dbReference type="PANTHER" id="PTHR35535:SF1">
    <property type="entry name" value="HEAT SHOCK PROTEIN HSLJ"/>
    <property type="match status" value="1"/>
</dbReference>
<dbReference type="OrthoDB" id="5348860at2"/>
<dbReference type="AlphaFoldDB" id="A0A2U8QZ84"/>
<evidence type="ECO:0000259" key="2">
    <source>
        <dbReference type="Pfam" id="PF03724"/>
    </source>
</evidence>
<feature type="domain" description="DUF306" evidence="2">
    <location>
        <begin position="145"/>
        <end position="246"/>
    </location>
</feature>
<proteinExistence type="predicted"/>
<feature type="region of interest" description="Disordered" evidence="1">
    <location>
        <begin position="7"/>
        <end position="28"/>
    </location>
</feature>
<feature type="compositionally biased region" description="Basic and acidic residues" evidence="1">
    <location>
        <begin position="9"/>
        <end position="19"/>
    </location>
</feature>
<dbReference type="EMBL" id="CP029463">
    <property type="protein sequence ID" value="AWM15125.1"/>
    <property type="molecule type" value="Genomic_DNA"/>
</dbReference>
<dbReference type="KEGG" id="fse:DI487_15535"/>
<evidence type="ECO:0000256" key="1">
    <source>
        <dbReference type="SAM" id="MobiDB-lite"/>
    </source>
</evidence>
<gene>
    <name evidence="3" type="ORF">DI487_15535</name>
</gene>
<dbReference type="PANTHER" id="PTHR35535">
    <property type="entry name" value="HEAT SHOCK PROTEIN HSLJ"/>
    <property type="match status" value="1"/>
</dbReference>
<evidence type="ECO:0000313" key="3">
    <source>
        <dbReference type="EMBL" id="AWM15125.1"/>
    </source>
</evidence>
<protein>
    <submittedName>
        <fullName evidence="3">Heat-shock protein</fullName>
    </submittedName>
</protein>
<organism evidence="3 4">
    <name type="scientific">Flavobacterium sediminis</name>
    <dbReference type="NCBI Taxonomy" id="2201181"/>
    <lineage>
        <taxon>Bacteria</taxon>
        <taxon>Pseudomonadati</taxon>
        <taxon>Bacteroidota</taxon>
        <taxon>Flavobacteriia</taxon>
        <taxon>Flavobacteriales</taxon>
        <taxon>Flavobacteriaceae</taxon>
        <taxon>Flavobacterium</taxon>
    </lineage>
</organism>
<sequence length="252" mass="28585">MTIACNKVKSSDHTTKENVSKSPAVENKENNTDLTEGIYFTANGTEPFWKLKITDERITLITPEQTFVTPHTEPIKAADANVKSYKIHTESTELNIQIKHVECLNQASDKQSNYTVDIELKKGLDKDLTILKGCGDYITDYRLHDIWILEELNGKTIDRSDFKNEFPRIEINTKTNQFIGFTGCNQMNGSLFFEKGLLRFSQIMTTKMMCESGSKETEFLKALQSTTTYTIADNRLVLSNSDGSPLVFKKID</sequence>
<dbReference type="Pfam" id="PF03724">
    <property type="entry name" value="META"/>
    <property type="match status" value="1"/>
</dbReference>
<dbReference type="InterPro" id="IPR005184">
    <property type="entry name" value="DUF306_Meta_HslJ"/>
</dbReference>
<dbReference type="InterPro" id="IPR038670">
    <property type="entry name" value="HslJ-like_sf"/>
</dbReference>
<evidence type="ECO:0000313" key="4">
    <source>
        <dbReference type="Proteomes" id="UP000245429"/>
    </source>
</evidence>
<keyword evidence="4" id="KW-1185">Reference proteome</keyword>
<dbReference type="InterPro" id="IPR053147">
    <property type="entry name" value="Hsp_HslJ-like"/>
</dbReference>
<dbReference type="Gene3D" id="2.40.128.270">
    <property type="match status" value="1"/>
</dbReference>
<dbReference type="Proteomes" id="UP000245429">
    <property type="component" value="Chromosome"/>
</dbReference>
<reference evidence="3 4" key="1">
    <citation type="submission" date="2018-05" db="EMBL/GenBank/DDBJ databases">
        <title>Flavobacterium sp. MEBiC07310.</title>
        <authorList>
            <person name="Baek K."/>
        </authorList>
    </citation>
    <scope>NUCLEOTIDE SEQUENCE [LARGE SCALE GENOMIC DNA]</scope>
    <source>
        <strain evidence="3 4">MEBiC07310</strain>
    </source>
</reference>
<name>A0A2U8QZ84_9FLAO</name>
<accession>A0A2U8QZ84</accession>